<dbReference type="EMBL" id="JABSTV010001249">
    <property type="protein sequence ID" value="KAH7962530.1"/>
    <property type="molecule type" value="Genomic_DNA"/>
</dbReference>
<dbReference type="VEuPathDB" id="VectorBase:RSAN_026338"/>
<reference evidence="2" key="2">
    <citation type="submission" date="2021-09" db="EMBL/GenBank/DDBJ databases">
        <authorList>
            <person name="Jia N."/>
            <person name="Wang J."/>
            <person name="Shi W."/>
            <person name="Du L."/>
            <person name="Sun Y."/>
            <person name="Zhan W."/>
            <person name="Jiang J."/>
            <person name="Wang Q."/>
            <person name="Zhang B."/>
            <person name="Ji P."/>
            <person name="Sakyi L.B."/>
            <person name="Cui X."/>
            <person name="Yuan T."/>
            <person name="Jiang B."/>
            <person name="Yang W."/>
            <person name="Lam T.T.-Y."/>
            <person name="Chang Q."/>
            <person name="Ding S."/>
            <person name="Wang X."/>
            <person name="Zhu J."/>
            <person name="Ruan X."/>
            <person name="Zhao L."/>
            <person name="Wei J."/>
            <person name="Que T."/>
            <person name="Du C."/>
            <person name="Cheng J."/>
            <person name="Dai P."/>
            <person name="Han X."/>
            <person name="Huang E."/>
            <person name="Gao Y."/>
            <person name="Liu J."/>
            <person name="Shao H."/>
            <person name="Ye R."/>
            <person name="Li L."/>
            <person name="Wei W."/>
            <person name="Wang X."/>
            <person name="Wang C."/>
            <person name="Huo Q."/>
            <person name="Li W."/>
            <person name="Guo W."/>
            <person name="Chen H."/>
            <person name="Chen S."/>
            <person name="Zhou L."/>
            <person name="Zhou L."/>
            <person name="Ni X."/>
            <person name="Tian J."/>
            <person name="Zhou Y."/>
            <person name="Sheng Y."/>
            <person name="Liu T."/>
            <person name="Pan Y."/>
            <person name="Xia L."/>
            <person name="Li J."/>
            <person name="Zhao F."/>
            <person name="Cao W."/>
        </authorList>
    </citation>
    <scope>NUCLEOTIDE SEQUENCE</scope>
    <source>
        <strain evidence="2">Rsan-2018</strain>
        <tissue evidence="2">Larvae</tissue>
    </source>
</reference>
<organism evidence="2 3">
    <name type="scientific">Rhipicephalus sanguineus</name>
    <name type="common">Brown dog tick</name>
    <name type="synonym">Ixodes sanguineus</name>
    <dbReference type="NCBI Taxonomy" id="34632"/>
    <lineage>
        <taxon>Eukaryota</taxon>
        <taxon>Metazoa</taxon>
        <taxon>Ecdysozoa</taxon>
        <taxon>Arthropoda</taxon>
        <taxon>Chelicerata</taxon>
        <taxon>Arachnida</taxon>
        <taxon>Acari</taxon>
        <taxon>Parasitiformes</taxon>
        <taxon>Ixodida</taxon>
        <taxon>Ixodoidea</taxon>
        <taxon>Ixodidae</taxon>
        <taxon>Rhipicephalinae</taxon>
        <taxon>Rhipicephalus</taxon>
        <taxon>Rhipicephalus</taxon>
    </lineage>
</organism>
<feature type="region of interest" description="Disordered" evidence="1">
    <location>
        <begin position="1"/>
        <end position="218"/>
    </location>
</feature>
<feature type="compositionally biased region" description="Pro residues" evidence="1">
    <location>
        <begin position="109"/>
        <end position="119"/>
    </location>
</feature>
<feature type="compositionally biased region" description="Basic residues" evidence="1">
    <location>
        <begin position="136"/>
        <end position="148"/>
    </location>
</feature>
<keyword evidence="3" id="KW-1185">Reference proteome</keyword>
<feature type="compositionally biased region" description="Basic and acidic residues" evidence="1">
    <location>
        <begin position="187"/>
        <end position="207"/>
    </location>
</feature>
<reference evidence="2" key="1">
    <citation type="journal article" date="2020" name="Cell">
        <title>Large-Scale Comparative Analyses of Tick Genomes Elucidate Their Genetic Diversity and Vector Capacities.</title>
        <authorList>
            <consortium name="Tick Genome and Microbiome Consortium (TIGMIC)"/>
            <person name="Jia N."/>
            <person name="Wang J."/>
            <person name="Shi W."/>
            <person name="Du L."/>
            <person name="Sun Y."/>
            <person name="Zhan W."/>
            <person name="Jiang J.F."/>
            <person name="Wang Q."/>
            <person name="Zhang B."/>
            <person name="Ji P."/>
            <person name="Bell-Sakyi L."/>
            <person name="Cui X.M."/>
            <person name="Yuan T.T."/>
            <person name="Jiang B.G."/>
            <person name="Yang W.F."/>
            <person name="Lam T.T."/>
            <person name="Chang Q.C."/>
            <person name="Ding S.J."/>
            <person name="Wang X.J."/>
            <person name="Zhu J.G."/>
            <person name="Ruan X.D."/>
            <person name="Zhao L."/>
            <person name="Wei J.T."/>
            <person name="Ye R.Z."/>
            <person name="Que T.C."/>
            <person name="Du C.H."/>
            <person name="Zhou Y.H."/>
            <person name="Cheng J.X."/>
            <person name="Dai P.F."/>
            <person name="Guo W.B."/>
            <person name="Han X.H."/>
            <person name="Huang E.J."/>
            <person name="Li L.F."/>
            <person name="Wei W."/>
            <person name="Gao Y.C."/>
            <person name="Liu J.Z."/>
            <person name="Shao H.Z."/>
            <person name="Wang X."/>
            <person name="Wang C.C."/>
            <person name="Yang T.C."/>
            <person name="Huo Q.B."/>
            <person name="Li W."/>
            <person name="Chen H.Y."/>
            <person name="Chen S.E."/>
            <person name="Zhou L.G."/>
            <person name="Ni X.B."/>
            <person name="Tian J.H."/>
            <person name="Sheng Y."/>
            <person name="Liu T."/>
            <person name="Pan Y.S."/>
            <person name="Xia L.Y."/>
            <person name="Li J."/>
            <person name="Zhao F."/>
            <person name="Cao W.C."/>
        </authorList>
    </citation>
    <scope>NUCLEOTIDE SEQUENCE</scope>
    <source>
        <strain evidence="2">Rsan-2018</strain>
    </source>
</reference>
<gene>
    <name evidence="2" type="ORF">HPB52_016717</name>
</gene>
<dbReference type="Proteomes" id="UP000821837">
    <property type="component" value="Chromosome 3"/>
</dbReference>
<evidence type="ECO:0000313" key="2">
    <source>
        <dbReference type="EMBL" id="KAH7962530.1"/>
    </source>
</evidence>
<proteinExistence type="predicted"/>
<name>A0A9D4Q214_RHISA</name>
<evidence type="ECO:0000256" key="1">
    <source>
        <dbReference type="SAM" id="MobiDB-lite"/>
    </source>
</evidence>
<accession>A0A9D4Q214</accession>
<feature type="compositionally biased region" description="Polar residues" evidence="1">
    <location>
        <begin position="1"/>
        <end position="10"/>
    </location>
</feature>
<dbReference type="AlphaFoldDB" id="A0A9D4Q214"/>
<protein>
    <submittedName>
        <fullName evidence="2">Uncharacterized protein</fullName>
    </submittedName>
</protein>
<comment type="caution">
    <text evidence="2">The sequence shown here is derived from an EMBL/GenBank/DDBJ whole genome shotgun (WGS) entry which is preliminary data.</text>
</comment>
<sequence>MSRSAHNSETIIFLTAAPRDEEEPPVTESRRPNSRNQMSRKAVYKIVQQAPPPSPPSPEEDEEQREMSVSISLEETNAPMGKVPGLPSGSQVLRVLPQGASIVLEQVSTPPPSRPPSSSMPPRRKSLPASMPPKSPKPKSRPPSRSKSRPLSPPIIEVVQKQSWYESETETEPEPAPEPESSSSQETELKIKFEIGGRSGSEEEGRPERRRHSKSPEPCLDCLEEFVRRKRAEKQLQGTDASSQVEVTMSKKRICSRRSSKSVATTSSGQSYRCPKCMACKSCGSISVSVPIARN</sequence>
<evidence type="ECO:0000313" key="3">
    <source>
        <dbReference type="Proteomes" id="UP000821837"/>
    </source>
</evidence>
<feature type="compositionally biased region" description="Acidic residues" evidence="1">
    <location>
        <begin position="167"/>
        <end position="177"/>
    </location>
</feature>